<keyword evidence="2 5" id="KW-0812">Transmembrane</keyword>
<keyword evidence="8" id="KW-1185">Reference proteome</keyword>
<feature type="transmembrane region" description="Helical" evidence="5">
    <location>
        <begin position="109"/>
        <end position="136"/>
    </location>
</feature>
<evidence type="ECO:0000313" key="7">
    <source>
        <dbReference type="EMBL" id="SJZ59089.1"/>
    </source>
</evidence>
<dbReference type="Proteomes" id="UP000190367">
    <property type="component" value="Unassembled WGS sequence"/>
</dbReference>
<dbReference type="GO" id="GO:0008643">
    <property type="term" value="P:carbohydrate transport"/>
    <property type="evidence" value="ECO:0007669"/>
    <property type="project" value="InterPro"/>
</dbReference>
<dbReference type="CDD" id="cd17332">
    <property type="entry name" value="MFS_MelB_like"/>
    <property type="match status" value="1"/>
</dbReference>
<protein>
    <submittedName>
        <fullName evidence="7">Glycoside/pentoside/hexuronide:cation symporter, GPH family</fullName>
    </submittedName>
</protein>
<dbReference type="SUPFAM" id="SSF103473">
    <property type="entry name" value="MFS general substrate transporter"/>
    <property type="match status" value="1"/>
</dbReference>
<evidence type="ECO:0000256" key="3">
    <source>
        <dbReference type="ARBA" id="ARBA00022989"/>
    </source>
</evidence>
<evidence type="ECO:0000256" key="2">
    <source>
        <dbReference type="ARBA" id="ARBA00022692"/>
    </source>
</evidence>
<feature type="transmembrane region" description="Helical" evidence="5">
    <location>
        <begin position="421"/>
        <end position="439"/>
    </location>
</feature>
<dbReference type="InterPro" id="IPR020846">
    <property type="entry name" value="MFS_dom"/>
</dbReference>
<feature type="transmembrane region" description="Helical" evidence="5">
    <location>
        <begin position="81"/>
        <end position="103"/>
    </location>
</feature>
<dbReference type="InterPro" id="IPR039672">
    <property type="entry name" value="MFS_2"/>
</dbReference>
<feature type="transmembrane region" description="Helical" evidence="5">
    <location>
        <begin position="276"/>
        <end position="294"/>
    </location>
</feature>
<sequence>MDNQITLKEKIGYGFGDMASSMFWKLFGMYLLFFYTDVMGITAAAAGTLFLITRIWDTFFDPVVGAMADRTGSRWGKFRPYLLYMALPFGIIGVLTFTTPAYSASGKLIYAYVTYSAMMMIYSLINVPYASLLGVISPDGRDRNTLASFRMAFAFGGSLLAVALMEPLVSTFSEGATPQRGWQLGVAVIALICVLLFLLCFAWVKERVKPTFEQSASLKDDLRDLWQNRPWWILLGAGVAALIFNSIRDGATLYYFKYFIQQDAAFVLGNTRVTYSTLYLLIGQGANILGVVLASPVGNRIGKKNTYLYAMVIASVCSIGFSWLQKEQLALIYVFQCIISVCAGIVFPLLWSMYADIADYSEWRNGRRATGLIFSSSSMSQKFGWTIGGAITGWLLGYFGFQANSVQAHATQQGIVLMLSWLPAGGALLSILFIVLYPLSEDRISLIDQELALRKQQLN</sequence>
<feature type="transmembrane region" description="Helical" evidence="5">
    <location>
        <begin position="27"/>
        <end position="52"/>
    </location>
</feature>
<feature type="transmembrane region" description="Helical" evidence="5">
    <location>
        <begin position="148"/>
        <end position="169"/>
    </location>
</feature>
<dbReference type="GO" id="GO:0015293">
    <property type="term" value="F:symporter activity"/>
    <property type="evidence" value="ECO:0007669"/>
    <property type="project" value="InterPro"/>
</dbReference>
<reference evidence="8" key="1">
    <citation type="submission" date="2017-02" db="EMBL/GenBank/DDBJ databases">
        <authorList>
            <person name="Varghese N."/>
            <person name="Submissions S."/>
        </authorList>
    </citation>
    <scope>NUCLEOTIDE SEQUENCE [LARGE SCALE GENOMIC DNA]</scope>
    <source>
        <strain evidence="8">DSM 22224</strain>
    </source>
</reference>
<feature type="transmembrane region" description="Helical" evidence="5">
    <location>
        <begin position="383"/>
        <end position="401"/>
    </location>
</feature>
<comment type="similarity">
    <text evidence="1">Belongs to the sodium:galactoside symporter (TC 2.A.2) family.</text>
</comment>
<dbReference type="AlphaFoldDB" id="A0A1T4LWG7"/>
<dbReference type="EMBL" id="FUWZ01000001">
    <property type="protein sequence ID" value="SJZ59089.1"/>
    <property type="molecule type" value="Genomic_DNA"/>
</dbReference>
<feature type="transmembrane region" description="Helical" evidence="5">
    <location>
        <begin position="181"/>
        <end position="204"/>
    </location>
</feature>
<dbReference type="OrthoDB" id="9764596at2"/>
<dbReference type="PANTHER" id="PTHR11328:SF24">
    <property type="entry name" value="MAJOR FACILITATOR SUPERFAMILY (MFS) PROFILE DOMAIN-CONTAINING PROTEIN"/>
    <property type="match status" value="1"/>
</dbReference>
<proteinExistence type="inferred from homology"/>
<feature type="transmembrane region" description="Helical" evidence="5">
    <location>
        <begin position="306"/>
        <end position="324"/>
    </location>
</feature>
<dbReference type="InterPro" id="IPR001927">
    <property type="entry name" value="Na/Gal_symport"/>
</dbReference>
<dbReference type="Pfam" id="PF13347">
    <property type="entry name" value="MFS_2"/>
    <property type="match status" value="1"/>
</dbReference>
<accession>A0A1T4LWG7</accession>
<evidence type="ECO:0000256" key="5">
    <source>
        <dbReference type="SAM" id="Phobius"/>
    </source>
</evidence>
<organism evidence="7 8">
    <name type="scientific">Chitinophaga eiseniae</name>
    <dbReference type="NCBI Taxonomy" id="634771"/>
    <lineage>
        <taxon>Bacteria</taxon>
        <taxon>Pseudomonadati</taxon>
        <taxon>Bacteroidota</taxon>
        <taxon>Chitinophagia</taxon>
        <taxon>Chitinophagales</taxon>
        <taxon>Chitinophagaceae</taxon>
        <taxon>Chitinophaga</taxon>
    </lineage>
</organism>
<dbReference type="RefSeq" id="WP_078667488.1">
    <property type="nucleotide sequence ID" value="NZ_FUWZ01000001.1"/>
</dbReference>
<evidence type="ECO:0000313" key="8">
    <source>
        <dbReference type="Proteomes" id="UP000190367"/>
    </source>
</evidence>
<feature type="transmembrane region" description="Helical" evidence="5">
    <location>
        <begin position="330"/>
        <end position="351"/>
    </location>
</feature>
<dbReference type="PANTHER" id="PTHR11328">
    <property type="entry name" value="MAJOR FACILITATOR SUPERFAMILY DOMAIN-CONTAINING PROTEIN"/>
    <property type="match status" value="1"/>
</dbReference>
<dbReference type="GO" id="GO:0005886">
    <property type="term" value="C:plasma membrane"/>
    <property type="evidence" value="ECO:0007669"/>
    <property type="project" value="TreeGrafter"/>
</dbReference>
<keyword evidence="3 5" id="KW-1133">Transmembrane helix</keyword>
<dbReference type="NCBIfam" id="TIGR00792">
    <property type="entry name" value="gph"/>
    <property type="match status" value="1"/>
</dbReference>
<evidence type="ECO:0000256" key="4">
    <source>
        <dbReference type="ARBA" id="ARBA00023136"/>
    </source>
</evidence>
<feature type="domain" description="Major facilitator superfamily (MFS) profile" evidence="6">
    <location>
        <begin position="1"/>
        <end position="442"/>
    </location>
</feature>
<evidence type="ECO:0000256" key="1">
    <source>
        <dbReference type="ARBA" id="ARBA00009617"/>
    </source>
</evidence>
<gene>
    <name evidence="7" type="ORF">SAMN04488128_101841</name>
</gene>
<keyword evidence="4 5" id="KW-0472">Membrane</keyword>
<name>A0A1T4LWG7_9BACT</name>
<dbReference type="PROSITE" id="PS50850">
    <property type="entry name" value="MFS"/>
    <property type="match status" value="1"/>
</dbReference>
<dbReference type="STRING" id="634771.SAMN04488128_101841"/>
<dbReference type="InterPro" id="IPR036259">
    <property type="entry name" value="MFS_trans_sf"/>
</dbReference>
<evidence type="ECO:0000259" key="6">
    <source>
        <dbReference type="PROSITE" id="PS50850"/>
    </source>
</evidence>
<dbReference type="Gene3D" id="1.20.1250.20">
    <property type="entry name" value="MFS general substrate transporter like domains"/>
    <property type="match status" value="1"/>
</dbReference>
<dbReference type="GO" id="GO:0006814">
    <property type="term" value="P:sodium ion transport"/>
    <property type="evidence" value="ECO:0007669"/>
    <property type="project" value="InterPro"/>
</dbReference>
<feature type="transmembrane region" description="Helical" evidence="5">
    <location>
        <begin position="231"/>
        <end position="256"/>
    </location>
</feature>